<dbReference type="Proteomes" id="UP000178106">
    <property type="component" value="Unassembled WGS sequence"/>
</dbReference>
<gene>
    <name evidence="1" type="ORF">A2494_01535</name>
</gene>
<evidence type="ECO:0000313" key="2">
    <source>
        <dbReference type="Proteomes" id="UP000178106"/>
    </source>
</evidence>
<organism evidence="1 2">
    <name type="scientific">Candidatus Lloydbacteria bacterium RIFOXYC12_FULL_46_25</name>
    <dbReference type="NCBI Taxonomy" id="1798670"/>
    <lineage>
        <taxon>Bacteria</taxon>
        <taxon>Candidatus Lloydiibacteriota</taxon>
    </lineage>
</organism>
<reference evidence="1 2" key="1">
    <citation type="journal article" date="2016" name="Nat. Commun.">
        <title>Thousands of microbial genomes shed light on interconnected biogeochemical processes in an aquifer system.</title>
        <authorList>
            <person name="Anantharaman K."/>
            <person name="Brown C.T."/>
            <person name="Hug L.A."/>
            <person name="Sharon I."/>
            <person name="Castelle C.J."/>
            <person name="Probst A.J."/>
            <person name="Thomas B.C."/>
            <person name="Singh A."/>
            <person name="Wilkins M.J."/>
            <person name="Karaoz U."/>
            <person name="Brodie E.L."/>
            <person name="Williams K.H."/>
            <person name="Hubbard S.S."/>
            <person name="Banfield J.F."/>
        </authorList>
    </citation>
    <scope>NUCLEOTIDE SEQUENCE [LARGE SCALE GENOMIC DNA]</scope>
</reference>
<accession>A0A1G2E024</accession>
<comment type="caution">
    <text evidence="1">The sequence shown here is derived from an EMBL/GenBank/DDBJ whole genome shotgun (WGS) entry which is preliminary data.</text>
</comment>
<sequence length="211" mass="22870">MNKNIIFSFLVLLVVLASSAWYLLRGSDTPVDVPLSSIATSTPSVASSTPKPPKMVLVGESNVPPPTIVIPASGVNTFEGEGTVSTISDLIARGGDQICTITTNTSDVESKGMVYISGKKVRGIFTSKVIRSNIVIDSSMIQRDGFVYTWSSMMSQGFKAPVSVVAKNQVIPISDTYSFEYDQGIEYRCNNWTVDASFFELPTWVNFSTAK</sequence>
<proteinExistence type="predicted"/>
<dbReference type="AlphaFoldDB" id="A0A1G2E024"/>
<name>A0A1G2E024_9BACT</name>
<dbReference type="EMBL" id="MHLU01000063">
    <property type="protein sequence ID" value="OGZ19206.1"/>
    <property type="molecule type" value="Genomic_DNA"/>
</dbReference>
<protein>
    <submittedName>
        <fullName evidence="1">Uncharacterized protein</fullName>
    </submittedName>
</protein>
<evidence type="ECO:0000313" key="1">
    <source>
        <dbReference type="EMBL" id="OGZ19206.1"/>
    </source>
</evidence>